<feature type="compositionally biased region" description="Polar residues" evidence="1">
    <location>
        <begin position="1"/>
        <end position="11"/>
    </location>
</feature>
<dbReference type="AlphaFoldDB" id="A0A2B7Z4U6"/>
<feature type="region of interest" description="Disordered" evidence="1">
    <location>
        <begin position="422"/>
        <end position="442"/>
    </location>
</feature>
<feature type="region of interest" description="Disordered" evidence="1">
    <location>
        <begin position="1"/>
        <end position="23"/>
    </location>
</feature>
<feature type="region of interest" description="Disordered" evidence="1">
    <location>
        <begin position="76"/>
        <end position="112"/>
    </location>
</feature>
<name>A0A2B7Z4U6_9EURO</name>
<gene>
    <name evidence="2" type="ORF">GX50_05864</name>
</gene>
<organism evidence="2 3">
    <name type="scientific">[Emmonsia] crescens</name>
    <dbReference type="NCBI Taxonomy" id="73230"/>
    <lineage>
        <taxon>Eukaryota</taxon>
        <taxon>Fungi</taxon>
        <taxon>Dikarya</taxon>
        <taxon>Ascomycota</taxon>
        <taxon>Pezizomycotina</taxon>
        <taxon>Eurotiomycetes</taxon>
        <taxon>Eurotiomycetidae</taxon>
        <taxon>Onygenales</taxon>
        <taxon>Ajellomycetaceae</taxon>
        <taxon>Emergomyces</taxon>
    </lineage>
</organism>
<keyword evidence="3" id="KW-1185">Reference proteome</keyword>
<evidence type="ECO:0000313" key="3">
    <source>
        <dbReference type="Proteomes" id="UP000226031"/>
    </source>
</evidence>
<evidence type="ECO:0008006" key="4">
    <source>
        <dbReference type="Google" id="ProtNLM"/>
    </source>
</evidence>
<accession>A0A2B7Z4U6</accession>
<dbReference type="EMBL" id="PDND01000130">
    <property type="protein sequence ID" value="PGH31384.1"/>
    <property type="molecule type" value="Genomic_DNA"/>
</dbReference>
<reference evidence="2 3" key="1">
    <citation type="submission" date="2017-10" db="EMBL/GenBank/DDBJ databases">
        <title>Comparative genomics in systemic dimorphic fungi from Ajellomycetaceae.</title>
        <authorList>
            <person name="Munoz J.F."/>
            <person name="Mcewen J.G."/>
            <person name="Clay O.K."/>
            <person name="Cuomo C.A."/>
        </authorList>
    </citation>
    <scope>NUCLEOTIDE SEQUENCE [LARGE SCALE GENOMIC DNA]</scope>
    <source>
        <strain evidence="2 3">UAMH4076</strain>
    </source>
</reference>
<dbReference type="Proteomes" id="UP000226031">
    <property type="component" value="Unassembled WGS sequence"/>
</dbReference>
<comment type="caution">
    <text evidence="2">The sequence shown here is derived from an EMBL/GenBank/DDBJ whole genome shotgun (WGS) entry which is preliminary data.</text>
</comment>
<protein>
    <recommendedName>
        <fullName evidence="4">BZIP domain-containing protein</fullName>
    </recommendedName>
</protein>
<feature type="compositionally biased region" description="Basic and acidic residues" evidence="1">
    <location>
        <begin position="76"/>
        <end position="88"/>
    </location>
</feature>
<dbReference type="VEuPathDB" id="FungiDB:EMCG_09709"/>
<sequence length="524" mass="59951">MFESSEPNSKSEMPLMLPIERSRKEIRREKNRLAQRRHREGIFISFSFFKTVGSDTVVHIRFEQLIKSAAKRKSASETHSYDHVHQDQAEDNASSLERRKSQSSDHNAADPMNLDFFKEMGSIPDALEAKRMEKELIDELTNIDSSWEPNFYQENSIQNRPSHTTPETATFPDYLLNTMADDRPQPAMSDINRWRRNSGCSSPFGPAALTTQSNPPLIPLDYLDKDQIPSLSERYHSQQPGFKSVAAATSRSRDLNRGIFHSEDTETHEEHQFNTAMDRPNDFDKSFQPLSQEIMTTIAEASGRSKNTCRNKRRRTSYGAGERRLERILSVIEEEGYESLDAVAAEYYVGQFPKESLLASEQFHSRTRRLGRLLHQVHQSSKTWSKKEAAGYRDIVIRAAEELFQEEVRSRIREPNEVLIHQHHRASPSPSSINSPWMSSHEDPDISGTAAKALQKDTRVSAYAAVRNLLRERDLAPVLMQDVSRLQNTVPETFTLLTELARASRLRRSDQSVSVCLFLQMLGL</sequence>
<evidence type="ECO:0000256" key="1">
    <source>
        <dbReference type="SAM" id="MobiDB-lite"/>
    </source>
</evidence>
<evidence type="ECO:0000313" key="2">
    <source>
        <dbReference type="EMBL" id="PGH31384.1"/>
    </source>
</evidence>
<proteinExistence type="predicted"/>
<feature type="compositionally biased region" description="Low complexity" evidence="1">
    <location>
        <begin position="427"/>
        <end position="439"/>
    </location>
</feature>